<evidence type="ECO:0000313" key="4">
    <source>
        <dbReference type="Proteomes" id="UP001162060"/>
    </source>
</evidence>
<dbReference type="Proteomes" id="UP001162060">
    <property type="component" value="Unassembled WGS sequence"/>
</dbReference>
<sequence length="491" mass="55339">MIQATVKDKHGRDPVNANVDLVSEIFIVCSDKDEDLTISIDWREDFVDMSRNKKDDIEVPALRAKSSAIRSSTATTLPSLAARVPVLSRATSQGAYFNGYRQSLDPDHTVGRTRVPWDSKRDVEIRGPEMRPTRIVAFDVGGKLFRCKESLIAKYPRKRLNQIITCTCGKIGCLNDAFFIDRNPQHFEMILDWYRTGKLVRQRNVNEEAFKDDAIYFDLFEEMFPATPTGDPSQSWSTTKTSSGLPARRRSVNDVDLGHSTTQRVSMFANMASVAPSPRKTTTIDAKTTKDEQPEDVGLPKTIGHGPLRFFRRERRVLTPSSIPLVFMVRKFEQLLVESVTGRGKLMVRVCGETGMQAVIVPEAVLYDSHTCSYSKEARAQLRHNALLPGDHVYTFWIEKNASEASVQTSAPPALDIAFKLLFTFDPIDRLTSVMEVELTRSTSEGDNAICPLTSERAPQQNKETDLVGPRLFMPPLPMQRDLESHRRQLL</sequence>
<feature type="compositionally biased region" description="Polar residues" evidence="1">
    <location>
        <begin position="230"/>
        <end position="244"/>
    </location>
</feature>
<feature type="region of interest" description="Disordered" evidence="1">
    <location>
        <begin position="228"/>
        <end position="248"/>
    </location>
</feature>
<dbReference type="CDD" id="cd18316">
    <property type="entry name" value="BTB_POZ_KCTD-like"/>
    <property type="match status" value="1"/>
</dbReference>
<evidence type="ECO:0000259" key="2">
    <source>
        <dbReference type="Pfam" id="PF02214"/>
    </source>
</evidence>
<gene>
    <name evidence="3" type="ORF">PM001_LOCUS28906</name>
</gene>
<comment type="caution">
    <text evidence="3">The sequence shown here is derived from an EMBL/GenBank/DDBJ whole genome shotgun (WGS) entry which is preliminary data.</text>
</comment>
<dbReference type="SUPFAM" id="SSF54695">
    <property type="entry name" value="POZ domain"/>
    <property type="match status" value="1"/>
</dbReference>
<dbReference type="EMBL" id="CAKLBY020000304">
    <property type="protein sequence ID" value="CAK7943756.1"/>
    <property type="molecule type" value="Genomic_DNA"/>
</dbReference>
<dbReference type="Gene3D" id="3.30.710.10">
    <property type="entry name" value="Potassium Channel Kv1.1, Chain A"/>
    <property type="match status" value="1"/>
</dbReference>
<name>A0AAV1VBC8_9STRA</name>
<dbReference type="GO" id="GO:0051260">
    <property type="term" value="P:protein homooligomerization"/>
    <property type="evidence" value="ECO:0007669"/>
    <property type="project" value="InterPro"/>
</dbReference>
<feature type="domain" description="Potassium channel tetramerisation-type BTB" evidence="2">
    <location>
        <begin position="136"/>
        <end position="222"/>
    </location>
</feature>
<dbReference type="Pfam" id="PF02214">
    <property type="entry name" value="BTB_2"/>
    <property type="match status" value="1"/>
</dbReference>
<proteinExistence type="predicted"/>
<dbReference type="InterPro" id="IPR003131">
    <property type="entry name" value="T1-type_BTB"/>
</dbReference>
<reference evidence="3" key="1">
    <citation type="submission" date="2024-01" db="EMBL/GenBank/DDBJ databases">
        <authorList>
            <person name="Webb A."/>
        </authorList>
    </citation>
    <scope>NUCLEOTIDE SEQUENCE</scope>
    <source>
        <strain evidence="3">Pm1</strain>
    </source>
</reference>
<dbReference type="AlphaFoldDB" id="A0AAV1VBC8"/>
<organism evidence="3 4">
    <name type="scientific">Peronospora matthiolae</name>
    <dbReference type="NCBI Taxonomy" id="2874970"/>
    <lineage>
        <taxon>Eukaryota</taxon>
        <taxon>Sar</taxon>
        <taxon>Stramenopiles</taxon>
        <taxon>Oomycota</taxon>
        <taxon>Peronosporomycetes</taxon>
        <taxon>Peronosporales</taxon>
        <taxon>Peronosporaceae</taxon>
        <taxon>Peronospora</taxon>
    </lineage>
</organism>
<evidence type="ECO:0000313" key="3">
    <source>
        <dbReference type="EMBL" id="CAK7943756.1"/>
    </source>
</evidence>
<protein>
    <recommendedName>
        <fullName evidence="2">Potassium channel tetramerisation-type BTB domain-containing protein</fullName>
    </recommendedName>
</protein>
<dbReference type="PRINTS" id="PR00169">
    <property type="entry name" value="KCHANNEL"/>
</dbReference>
<evidence type="ECO:0000256" key="1">
    <source>
        <dbReference type="SAM" id="MobiDB-lite"/>
    </source>
</evidence>
<accession>A0AAV1VBC8</accession>
<feature type="region of interest" description="Disordered" evidence="1">
    <location>
        <begin position="468"/>
        <end position="491"/>
    </location>
</feature>
<dbReference type="InterPro" id="IPR011333">
    <property type="entry name" value="SKP1/BTB/POZ_sf"/>
</dbReference>
<feature type="compositionally biased region" description="Basic and acidic residues" evidence="1">
    <location>
        <begin position="481"/>
        <end position="491"/>
    </location>
</feature>